<reference evidence="1" key="1">
    <citation type="submission" date="2023-10" db="EMBL/GenBank/DDBJ databases">
        <authorList>
            <person name="Chen Y."/>
            <person name="Shah S."/>
            <person name="Dougan E. K."/>
            <person name="Thang M."/>
            <person name="Chan C."/>
        </authorList>
    </citation>
    <scope>NUCLEOTIDE SEQUENCE [LARGE SCALE GENOMIC DNA]</scope>
</reference>
<accession>A0ABN9X276</accession>
<comment type="caution">
    <text evidence="1">The sequence shown here is derived from an EMBL/GenBank/DDBJ whole genome shotgun (WGS) entry which is preliminary data.</text>
</comment>
<proteinExistence type="predicted"/>
<name>A0ABN9X276_9DINO</name>
<keyword evidence="2" id="KW-1185">Reference proteome</keyword>
<gene>
    <name evidence="1" type="ORF">PCOR1329_LOCUS71787</name>
</gene>
<evidence type="ECO:0000313" key="2">
    <source>
        <dbReference type="Proteomes" id="UP001189429"/>
    </source>
</evidence>
<organism evidence="1 2">
    <name type="scientific">Prorocentrum cordatum</name>
    <dbReference type="NCBI Taxonomy" id="2364126"/>
    <lineage>
        <taxon>Eukaryota</taxon>
        <taxon>Sar</taxon>
        <taxon>Alveolata</taxon>
        <taxon>Dinophyceae</taxon>
        <taxon>Prorocentrales</taxon>
        <taxon>Prorocentraceae</taxon>
        <taxon>Prorocentrum</taxon>
    </lineage>
</organism>
<sequence>MAVRVLYVTCGMGSIVAFDVEVQLNVAGGARRRAHLDEAAEALREVGIPVGRPLRAMPAELESVPVVCGAALPQKLGPRQVLAPEQAWLQYQAAPTTVVGTSSAAWSAWQSLIGCQPHFASRVPPDASPNFRTTEQRGAT</sequence>
<dbReference type="EMBL" id="CAUYUJ010019553">
    <property type="protein sequence ID" value="CAK0892036.1"/>
    <property type="molecule type" value="Genomic_DNA"/>
</dbReference>
<protein>
    <submittedName>
        <fullName evidence="1">Uncharacterized protein</fullName>
    </submittedName>
</protein>
<evidence type="ECO:0000313" key="1">
    <source>
        <dbReference type="EMBL" id="CAK0892036.1"/>
    </source>
</evidence>
<dbReference type="Proteomes" id="UP001189429">
    <property type="component" value="Unassembled WGS sequence"/>
</dbReference>